<accession>A0A5E4YHF0</accession>
<protein>
    <submittedName>
        <fullName evidence="2">Uncharacterized protein</fullName>
    </submittedName>
</protein>
<proteinExistence type="predicted"/>
<feature type="transmembrane region" description="Helical" evidence="1">
    <location>
        <begin position="90"/>
        <end position="111"/>
    </location>
</feature>
<keyword evidence="1" id="KW-0812">Transmembrane</keyword>
<keyword evidence="1" id="KW-1133">Transmembrane helix</keyword>
<sequence>MSRELLPQKTESLRLAERAINGVFLALWIATCAASPEFLWQGLQILLAHVTRIEMASALLVGSILAFFVEPMLTMLQHRRLTPHYVGSSPCAAALMALAFAVAGVCVHEAVTMAVDKGHVPGPVDRHLVDALFQALEWAAIPFAVTAAWFAAYLKRWQVQPLLLLPFTAMYLQWRVFEWEIREVVTTFIPCTLIFVSGHVCIRRQWDILAFKRCAKITACIALGWFALSCALQLGLWFTQTQAPLIYNWHEFWIDFRFYLGWIIGLIVAPCGLRASQMHASTKGASRFL</sequence>
<keyword evidence="3" id="KW-1185">Reference proteome</keyword>
<evidence type="ECO:0000313" key="3">
    <source>
        <dbReference type="Proteomes" id="UP000333828"/>
    </source>
</evidence>
<feature type="transmembrane region" description="Helical" evidence="1">
    <location>
        <begin position="131"/>
        <end position="154"/>
    </location>
</feature>
<feature type="transmembrane region" description="Helical" evidence="1">
    <location>
        <begin position="214"/>
        <end position="236"/>
    </location>
</feature>
<dbReference type="Proteomes" id="UP000333828">
    <property type="component" value="Unassembled WGS sequence"/>
</dbReference>
<keyword evidence="1" id="KW-0472">Membrane</keyword>
<name>A0A5E4YHF0_9BURK</name>
<feature type="transmembrane region" description="Helical" evidence="1">
    <location>
        <begin position="256"/>
        <end position="273"/>
    </location>
</feature>
<dbReference type="EMBL" id="CABPSI010000005">
    <property type="protein sequence ID" value="VVE47728.1"/>
    <property type="molecule type" value="Genomic_DNA"/>
</dbReference>
<evidence type="ECO:0000256" key="1">
    <source>
        <dbReference type="SAM" id="Phobius"/>
    </source>
</evidence>
<dbReference type="AlphaFoldDB" id="A0A5E4YHF0"/>
<dbReference type="RefSeq" id="WP_150685956.1">
    <property type="nucleotide sequence ID" value="NZ_CABPSI010000005.1"/>
</dbReference>
<feature type="transmembrane region" description="Helical" evidence="1">
    <location>
        <begin position="46"/>
        <end position="69"/>
    </location>
</feature>
<organism evidence="2 3">
    <name type="scientific">Pandoraea iniqua</name>
    <dbReference type="NCBI Taxonomy" id="2508288"/>
    <lineage>
        <taxon>Bacteria</taxon>
        <taxon>Pseudomonadati</taxon>
        <taxon>Pseudomonadota</taxon>
        <taxon>Betaproteobacteria</taxon>
        <taxon>Burkholderiales</taxon>
        <taxon>Burkholderiaceae</taxon>
        <taxon>Pandoraea</taxon>
    </lineage>
</organism>
<reference evidence="2 3" key="1">
    <citation type="submission" date="2019-08" db="EMBL/GenBank/DDBJ databases">
        <authorList>
            <person name="Peeters C."/>
        </authorList>
    </citation>
    <scope>NUCLEOTIDE SEQUENCE [LARGE SCALE GENOMIC DNA]</scope>
    <source>
        <strain evidence="2 3">LMG 31115</strain>
    </source>
</reference>
<gene>
    <name evidence="2" type="ORF">PIN31115_04482</name>
</gene>
<feature type="transmembrane region" description="Helical" evidence="1">
    <location>
        <begin position="20"/>
        <end position="40"/>
    </location>
</feature>
<evidence type="ECO:0000313" key="2">
    <source>
        <dbReference type="EMBL" id="VVE47728.1"/>
    </source>
</evidence>